<accession>F9XHX5</accession>
<organism evidence="1 2">
    <name type="scientific">Zymoseptoria tritici (strain CBS 115943 / IPO323)</name>
    <name type="common">Speckled leaf blotch fungus</name>
    <name type="synonym">Septoria tritici</name>
    <dbReference type="NCBI Taxonomy" id="336722"/>
    <lineage>
        <taxon>Eukaryota</taxon>
        <taxon>Fungi</taxon>
        <taxon>Dikarya</taxon>
        <taxon>Ascomycota</taxon>
        <taxon>Pezizomycotina</taxon>
        <taxon>Dothideomycetes</taxon>
        <taxon>Dothideomycetidae</taxon>
        <taxon>Mycosphaerellales</taxon>
        <taxon>Mycosphaerellaceae</taxon>
        <taxon>Zymoseptoria</taxon>
    </lineage>
</organism>
<dbReference type="AlphaFoldDB" id="F9XHX5"/>
<evidence type="ECO:0000313" key="1">
    <source>
        <dbReference type="EMBL" id="EGP85028.1"/>
    </source>
</evidence>
<protein>
    <submittedName>
        <fullName evidence="1">Uncharacterized protein</fullName>
    </submittedName>
</protein>
<proteinExistence type="predicted"/>
<dbReference type="KEGG" id="ztr:MYCGRDRAFT_110484"/>
<keyword evidence="2" id="KW-1185">Reference proteome</keyword>
<dbReference type="RefSeq" id="XP_003850052.1">
    <property type="nucleotide sequence ID" value="XM_003850004.1"/>
</dbReference>
<evidence type="ECO:0000313" key="2">
    <source>
        <dbReference type="Proteomes" id="UP000008062"/>
    </source>
</evidence>
<feature type="non-terminal residue" evidence="1">
    <location>
        <position position="205"/>
    </location>
</feature>
<dbReference type="InParanoid" id="F9XHX5"/>
<dbReference type="Proteomes" id="UP000008062">
    <property type="component" value="Chromosome 8"/>
</dbReference>
<gene>
    <name evidence="1" type="ORF">MYCGRDRAFT_110484</name>
</gene>
<reference evidence="1 2" key="1">
    <citation type="journal article" date="2011" name="PLoS Genet.">
        <title>Finished genome of the fungal wheat pathogen Mycosphaerella graminicola reveals dispensome structure, chromosome plasticity, and stealth pathogenesis.</title>
        <authorList>
            <person name="Goodwin S.B."/>
            <person name="Ben M'barek S."/>
            <person name="Dhillon B."/>
            <person name="Wittenberg A.H.J."/>
            <person name="Crane C.F."/>
            <person name="Hane J.K."/>
            <person name="Foster A.J."/>
            <person name="Van der Lee T.A.J."/>
            <person name="Grimwood J."/>
            <person name="Aerts A."/>
            <person name="Antoniw J."/>
            <person name="Bailey A."/>
            <person name="Bluhm B."/>
            <person name="Bowler J."/>
            <person name="Bristow J."/>
            <person name="van der Burgt A."/>
            <person name="Canto-Canche B."/>
            <person name="Churchill A.C.L."/>
            <person name="Conde-Ferraez L."/>
            <person name="Cools H.J."/>
            <person name="Coutinho P.M."/>
            <person name="Csukai M."/>
            <person name="Dehal P."/>
            <person name="De Wit P."/>
            <person name="Donzelli B."/>
            <person name="van de Geest H.C."/>
            <person name="van Ham R.C.H.J."/>
            <person name="Hammond-Kosack K.E."/>
            <person name="Henrissat B."/>
            <person name="Kilian A."/>
            <person name="Kobayashi A.K."/>
            <person name="Koopmann E."/>
            <person name="Kourmpetis Y."/>
            <person name="Kuzniar A."/>
            <person name="Lindquist E."/>
            <person name="Lombard V."/>
            <person name="Maliepaard C."/>
            <person name="Martins N."/>
            <person name="Mehrabi R."/>
            <person name="Nap J.P.H."/>
            <person name="Ponomarenko A."/>
            <person name="Rudd J.J."/>
            <person name="Salamov A."/>
            <person name="Schmutz J."/>
            <person name="Schouten H.J."/>
            <person name="Shapiro H."/>
            <person name="Stergiopoulos I."/>
            <person name="Torriani S.F.F."/>
            <person name="Tu H."/>
            <person name="de Vries R.P."/>
            <person name="Waalwijk C."/>
            <person name="Ware S.B."/>
            <person name="Wiebenga A."/>
            <person name="Zwiers L.-H."/>
            <person name="Oliver R.P."/>
            <person name="Grigoriev I.V."/>
            <person name="Kema G.H.J."/>
        </authorList>
    </citation>
    <scope>NUCLEOTIDE SEQUENCE [LARGE SCALE GENOMIC DNA]</scope>
    <source>
        <strain evidence="2">CBS 115943 / IPO323</strain>
    </source>
</reference>
<name>F9XHX5_ZYMTI</name>
<sequence>MWPQLSALCCWSGACTGNLFPYHTDIMQRISAMATVRSLLDEHAPLMPRASCACTKVQHLRWPGGGTPNSILPMPPPIMPPISSDLPCSLLDDPARKFHLRGVRTQLESYFPKHKGVIITENWEEDSPWLRVRRFTTLGPDANPEASGSELEDEEHHQYLGYTVHTIPIEYAIDKGHIVQVRIFSASCTRRPPKASQERLQLFPL</sequence>
<dbReference type="GeneID" id="13394253"/>
<dbReference type="EMBL" id="CM001203">
    <property type="protein sequence ID" value="EGP85028.1"/>
    <property type="molecule type" value="Genomic_DNA"/>
</dbReference>